<organism evidence="4">
    <name type="scientific">Hymenolepis diminuta</name>
    <name type="common">Rat tapeworm</name>
    <dbReference type="NCBI Taxonomy" id="6216"/>
    <lineage>
        <taxon>Eukaryota</taxon>
        <taxon>Metazoa</taxon>
        <taxon>Spiralia</taxon>
        <taxon>Lophotrochozoa</taxon>
        <taxon>Platyhelminthes</taxon>
        <taxon>Cestoda</taxon>
        <taxon>Eucestoda</taxon>
        <taxon>Cyclophyllidea</taxon>
        <taxon>Hymenolepididae</taxon>
        <taxon>Hymenolepis</taxon>
    </lineage>
</organism>
<accession>A0A0R3SDQ7</accession>
<evidence type="ECO:0000313" key="2">
    <source>
        <dbReference type="EMBL" id="VDL22855.1"/>
    </source>
</evidence>
<evidence type="ECO:0000313" key="3">
    <source>
        <dbReference type="Proteomes" id="UP000274504"/>
    </source>
</evidence>
<reference evidence="2 3" key="2">
    <citation type="submission" date="2018-11" db="EMBL/GenBank/DDBJ databases">
        <authorList>
            <consortium name="Pathogen Informatics"/>
        </authorList>
    </citation>
    <scope>NUCLEOTIDE SEQUENCE [LARGE SCALE GENOMIC DNA]</scope>
</reference>
<feature type="region of interest" description="Disordered" evidence="1">
    <location>
        <begin position="106"/>
        <end position="129"/>
    </location>
</feature>
<proteinExistence type="predicted"/>
<evidence type="ECO:0000313" key="4">
    <source>
        <dbReference type="WBParaSite" id="HDID_0000284201-mRNA-1"/>
    </source>
</evidence>
<dbReference type="EMBL" id="UYSG01000757">
    <property type="protein sequence ID" value="VDL22855.1"/>
    <property type="molecule type" value="Genomic_DNA"/>
</dbReference>
<name>A0A0R3SDQ7_HYMDI</name>
<evidence type="ECO:0000256" key="1">
    <source>
        <dbReference type="SAM" id="MobiDB-lite"/>
    </source>
</evidence>
<protein>
    <submittedName>
        <fullName evidence="4">DDE_Tnp_1_7 domain-containing protein</fullName>
    </submittedName>
</protein>
<dbReference type="OrthoDB" id="5877429at2759"/>
<dbReference type="WBParaSite" id="HDID_0000284201-mRNA-1">
    <property type="protein sequence ID" value="HDID_0000284201-mRNA-1"/>
    <property type="gene ID" value="HDID_0000284201"/>
</dbReference>
<dbReference type="STRING" id="6216.A0A0R3SDQ7"/>
<dbReference type="Proteomes" id="UP000274504">
    <property type="component" value="Unassembled WGS sequence"/>
</dbReference>
<sequence>MLLKKTRTSGKRENKKTALLLTPVYARDYRLDRQWTAAIITKRHGSTIYDVEVGRYTRVRHHNQLRRRLAEPTSDKRYPSLYLLLGTFNLTRVLPPRPQVIDQVMVPSRTARTKMKPRRQVDPSSKTYG</sequence>
<dbReference type="AlphaFoldDB" id="A0A0R3SDQ7"/>
<reference evidence="4" key="1">
    <citation type="submission" date="2017-02" db="UniProtKB">
        <authorList>
            <consortium name="WormBaseParasite"/>
        </authorList>
    </citation>
    <scope>IDENTIFICATION</scope>
</reference>
<gene>
    <name evidence="2" type="ORF">HDID_LOCUS2840</name>
</gene>